<dbReference type="RefSeq" id="WP_187754666.1">
    <property type="nucleotide sequence ID" value="NZ_JABURY010000006.1"/>
</dbReference>
<dbReference type="InterPro" id="IPR009468">
    <property type="entry name" value="DUF1090"/>
</dbReference>
<accession>A0ABR7QVJ2</accession>
<dbReference type="EMBL" id="JABURY010000006">
    <property type="protein sequence ID" value="MBC9130228.1"/>
    <property type="molecule type" value="Genomic_DNA"/>
</dbReference>
<sequence length="141" mass="16205">MKNKTMINVIVSVLLLSFNVMVNAKDVNGLTCLGKQNSLNKQIEYAKKIKNQAQLKGLEKALDEVTAFCNNDNLKEKYQEKVKAKLENLHEKQESLHQARLKSDAEKIAQQEKKVTKAEKELKQAQQQLNSFYQALESERR</sequence>
<keyword evidence="1" id="KW-0175">Coiled coil</keyword>
<protein>
    <submittedName>
        <fullName evidence="3">DUF1090 domain-containing protein</fullName>
    </submittedName>
</protein>
<reference evidence="3 4" key="1">
    <citation type="submission" date="2020-06" db="EMBL/GenBank/DDBJ databases">
        <title>Frischella cerana isolated from Apis cerana gut homogenate.</title>
        <authorList>
            <person name="Wolter L.A."/>
            <person name="Suenami S."/>
            <person name="Miyazaki R."/>
        </authorList>
    </citation>
    <scope>NUCLEOTIDE SEQUENCE [LARGE SCALE GENOMIC DNA]</scope>
    <source>
        <strain evidence="3 4">Ac13</strain>
    </source>
</reference>
<feature type="chain" id="PRO_5045209262" evidence="2">
    <location>
        <begin position="25"/>
        <end position="141"/>
    </location>
</feature>
<feature type="coiled-coil region" evidence="1">
    <location>
        <begin position="75"/>
        <end position="135"/>
    </location>
</feature>
<evidence type="ECO:0000256" key="1">
    <source>
        <dbReference type="SAM" id="Coils"/>
    </source>
</evidence>
<keyword evidence="4" id="KW-1185">Reference proteome</keyword>
<dbReference type="Proteomes" id="UP000651208">
    <property type="component" value="Unassembled WGS sequence"/>
</dbReference>
<organism evidence="3 4">
    <name type="scientific">Frischella japonica</name>
    <dbReference type="NCBI Taxonomy" id="2741544"/>
    <lineage>
        <taxon>Bacteria</taxon>
        <taxon>Pseudomonadati</taxon>
        <taxon>Pseudomonadota</taxon>
        <taxon>Gammaproteobacteria</taxon>
        <taxon>Orbales</taxon>
        <taxon>Orbaceae</taxon>
        <taxon>Frischella</taxon>
    </lineage>
</organism>
<name>A0ABR7QVJ2_9GAMM</name>
<gene>
    <name evidence="3" type="ORF">FcAc13_02765</name>
</gene>
<evidence type="ECO:0000313" key="3">
    <source>
        <dbReference type="EMBL" id="MBC9130228.1"/>
    </source>
</evidence>
<comment type="caution">
    <text evidence="3">The sequence shown here is derived from an EMBL/GenBank/DDBJ whole genome shotgun (WGS) entry which is preliminary data.</text>
</comment>
<evidence type="ECO:0000313" key="4">
    <source>
        <dbReference type="Proteomes" id="UP000651208"/>
    </source>
</evidence>
<dbReference type="Pfam" id="PF06476">
    <property type="entry name" value="DUF1090"/>
    <property type="match status" value="1"/>
</dbReference>
<feature type="signal peptide" evidence="2">
    <location>
        <begin position="1"/>
        <end position="24"/>
    </location>
</feature>
<keyword evidence="2" id="KW-0732">Signal</keyword>
<proteinExistence type="predicted"/>
<evidence type="ECO:0000256" key="2">
    <source>
        <dbReference type="SAM" id="SignalP"/>
    </source>
</evidence>